<dbReference type="Pfam" id="PF04775">
    <property type="entry name" value="Bile_Hydr_Trans"/>
    <property type="match status" value="1"/>
</dbReference>
<dbReference type="FunFam" id="3.40.50.1820:FF:000024">
    <property type="entry name" value="acyl-coenzyme A thioesterase 4"/>
    <property type="match status" value="1"/>
</dbReference>
<name>A0A914BHD4_PATMI</name>
<dbReference type="InterPro" id="IPR014940">
    <property type="entry name" value="BAAT_C"/>
</dbReference>
<evidence type="ECO:0000259" key="4">
    <source>
        <dbReference type="Pfam" id="PF08840"/>
    </source>
</evidence>
<evidence type="ECO:0000313" key="6">
    <source>
        <dbReference type="Proteomes" id="UP000887568"/>
    </source>
</evidence>
<organism evidence="5 6">
    <name type="scientific">Patiria miniata</name>
    <name type="common">Bat star</name>
    <name type="synonym">Asterina miniata</name>
    <dbReference type="NCBI Taxonomy" id="46514"/>
    <lineage>
        <taxon>Eukaryota</taxon>
        <taxon>Metazoa</taxon>
        <taxon>Echinodermata</taxon>
        <taxon>Eleutherozoa</taxon>
        <taxon>Asterozoa</taxon>
        <taxon>Asteroidea</taxon>
        <taxon>Valvatacea</taxon>
        <taxon>Valvatida</taxon>
        <taxon>Asterinidae</taxon>
        <taxon>Patiria</taxon>
    </lineage>
</organism>
<dbReference type="OrthoDB" id="6347013at2759"/>
<reference evidence="5" key="1">
    <citation type="submission" date="2022-11" db="UniProtKB">
        <authorList>
            <consortium name="EnsemblMetazoa"/>
        </authorList>
    </citation>
    <scope>IDENTIFICATION</scope>
</reference>
<dbReference type="RefSeq" id="XP_038075504.1">
    <property type="nucleotide sequence ID" value="XM_038219576.1"/>
</dbReference>
<accession>A0A914BHD4</accession>
<dbReference type="GO" id="GO:0047617">
    <property type="term" value="F:fatty acyl-CoA hydrolase activity"/>
    <property type="evidence" value="ECO:0007669"/>
    <property type="project" value="TreeGrafter"/>
</dbReference>
<dbReference type="GeneID" id="119743200"/>
<evidence type="ECO:0000256" key="1">
    <source>
        <dbReference type="ARBA" id="ARBA00006538"/>
    </source>
</evidence>
<feature type="active site" description="Charge relay system" evidence="2">
    <location>
        <position position="366"/>
    </location>
</feature>
<feature type="active site" description="Charge relay system" evidence="2">
    <location>
        <position position="267"/>
    </location>
</feature>
<evidence type="ECO:0000259" key="3">
    <source>
        <dbReference type="Pfam" id="PF04775"/>
    </source>
</evidence>
<sequence length="456" mass="49818">MLIHRTLQCITYTEKMTTSQPHSGVAMSASLSVTPVSSLVDTIVTVQATGLESNSRVTIRSFLEHKIRNNVLKFEGHAHYIADDRGVVSVPDQMSLGGTYTGAEPMGLFWSMQPLAGQRLGVRFLLTDATKPVLVNLSLYRGHLDTETLQTAEPEATTTAERRYMGQNVERITVHSGRLRGTLFKPKGSGPFPGVIDMFGNVGGLVEFRSAMLASRGLACFALPYFGYDDLPTNAWALDLEYFKEAVDWLSDQPFVKPGGVGMVGVSLGAQFALATATYFPEKVRAVVSINGCHAITSYVFQVNGEESEAILMNTDGIKPSLTREGVNNISGVYGDIYDASEENGTVFKLENAPNCQFMFIAGEGDEVWDSCHYAREAIQRLVRHGCHNYQLLSYPNAGHLIEVPYAPIADVFFSLGIGVIEQGGTPAGNAKAMENSWPQIVRFLHAHCGHDRPKL</sequence>
<dbReference type="EnsemblMetazoa" id="XM_038219576.1">
    <property type="protein sequence ID" value="XP_038075504.1"/>
    <property type="gene ID" value="LOC119743200"/>
</dbReference>
<dbReference type="InterPro" id="IPR042490">
    <property type="entry name" value="Thio_Ohase/BAAT_N"/>
</dbReference>
<protein>
    <submittedName>
        <fullName evidence="5">Uncharacterized protein</fullName>
    </submittedName>
</protein>
<proteinExistence type="inferred from homology"/>
<dbReference type="OMA" id="WKSETHI"/>
<dbReference type="Pfam" id="PF08840">
    <property type="entry name" value="BAAT_C"/>
    <property type="match status" value="1"/>
</dbReference>
<feature type="domain" description="Acyl-CoA thioester hydrolase/bile acid-CoA amino acid N-acetyltransferase" evidence="3">
    <location>
        <begin position="42"/>
        <end position="175"/>
    </location>
</feature>
<keyword evidence="6" id="KW-1185">Reference proteome</keyword>
<dbReference type="InterPro" id="IPR006862">
    <property type="entry name" value="Thio_Ohase/aa_AcTrfase"/>
</dbReference>
<comment type="similarity">
    <text evidence="1">Belongs to the C/M/P thioester hydrolase family.</text>
</comment>
<dbReference type="GO" id="GO:0006631">
    <property type="term" value="P:fatty acid metabolic process"/>
    <property type="evidence" value="ECO:0007669"/>
    <property type="project" value="TreeGrafter"/>
</dbReference>
<feature type="domain" description="BAAT/Acyl-CoA thioester hydrolase C-terminal" evidence="4">
    <location>
        <begin position="239"/>
        <end position="450"/>
    </location>
</feature>
<dbReference type="InterPro" id="IPR016662">
    <property type="entry name" value="Acyl-CoA_thioEstase_long-chain"/>
</dbReference>
<evidence type="ECO:0000313" key="5">
    <source>
        <dbReference type="EnsemblMetazoa" id="XP_038075504.1"/>
    </source>
</evidence>
<dbReference type="PANTHER" id="PTHR10824">
    <property type="entry name" value="ACYL-COENZYME A THIOESTERASE-RELATED"/>
    <property type="match status" value="1"/>
</dbReference>
<dbReference type="AlphaFoldDB" id="A0A914BHD4"/>
<feature type="active site" description="Charge relay system" evidence="2">
    <location>
        <position position="400"/>
    </location>
</feature>
<dbReference type="GO" id="GO:0006637">
    <property type="term" value="P:acyl-CoA metabolic process"/>
    <property type="evidence" value="ECO:0007669"/>
    <property type="project" value="InterPro"/>
</dbReference>
<dbReference type="Proteomes" id="UP000887568">
    <property type="component" value="Unplaced"/>
</dbReference>
<dbReference type="PANTHER" id="PTHR10824:SF4">
    <property type="entry name" value="ACYL-COENZYME A THIOESTERASE 1-LIKE"/>
    <property type="match status" value="1"/>
</dbReference>
<dbReference type="Gene3D" id="2.60.40.2240">
    <property type="entry name" value="Acyl-CoA thioester hydrolase/BAAT N-terminal domain"/>
    <property type="match status" value="1"/>
</dbReference>
<dbReference type="PIRSF" id="PIRSF016521">
    <property type="entry name" value="Acyl-CoA_hydro"/>
    <property type="match status" value="1"/>
</dbReference>
<dbReference type="InterPro" id="IPR029058">
    <property type="entry name" value="AB_hydrolase_fold"/>
</dbReference>
<dbReference type="SUPFAM" id="SSF53474">
    <property type="entry name" value="alpha/beta-Hydrolases"/>
    <property type="match status" value="1"/>
</dbReference>
<evidence type="ECO:0000256" key="2">
    <source>
        <dbReference type="PIRSR" id="PIRSR016521-1"/>
    </source>
</evidence>
<dbReference type="Gene3D" id="3.40.50.1820">
    <property type="entry name" value="alpha/beta hydrolase"/>
    <property type="match status" value="1"/>
</dbReference>